<dbReference type="PANTHER" id="PTHR11404:SF6">
    <property type="entry name" value="SUPEROXIDE DISMUTASE [MN], MITOCHONDRIAL"/>
    <property type="match status" value="1"/>
</dbReference>
<name>A0A9N9A7G7_9GLOM</name>
<dbReference type="InterPro" id="IPR036324">
    <property type="entry name" value="Mn/Fe_SOD_N_sf"/>
</dbReference>
<comment type="catalytic activity">
    <reaction evidence="6 7">
        <text>2 superoxide + 2 H(+) = H2O2 + O2</text>
        <dbReference type="Rhea" id="RHEA:20696"/>
        <dbReference type="ChEBI" id="CHEBI:15378"/>
        <dbReference type="ChEBI" id="CHEBI:15379"/>
        <dbReference type="ChEBI" id="CHEBI:16240"/>
        <dbReference type="ChEBI" id="CHEBI:18421"/>
        <dbReference type="EC" id="1.15.1.1"/>
    </reaction>
</comment>
<evidence type="ECO:0000256" key="5">
    <source>
        <dbReference type="ARBA" id="ARBA00023002"/>
    </source>
</evidence>
<comment type="caution">
    <text evidence="10">The sequence shown here is derived from an EMBL/GenBank/DDBJ whole genome shotgun (WGS) entry which is preliminary data.</text>
</comment>
<dbReference type="SUPFAM" id="SSF54719">
    <property type="entry name" value="Fe,Mn superoxide dismutase (SOD), C-terminal domain"/>
    <property type="match status" value="1"/>
</dbReference>
<evidence type="ECO:0000256" key="4">
    <source>
        <dbReference type="ARBA" id="ARBA00022862"/>
    </source>
</evidence>
<dbReference type="Pfam" id="PF02777">
    <property type="entry name" value="Sod_Fe_C"/>
    <property type="match status" value="1"/>
</dbReference>
<comment type="function">
    <text evidence="7">Destroys radicals which are normally produced within the cells and which are toxic to biological systems.</text>
</comment>
<protein>
    <recommendedName>
        <fullName evidence="2 7">Superoxide dismutase</fullName>
        <ecNumber evidence="2 7">1.15.1.1</ecNumber>
    </recommendedName>
</protein>
<evidence type="ECO:0000313" key="11">
    <source>
        <dbReference type="Proteomes" id="UP000789739"/>
    </source>
</evidence>
<sequence length="245" mass="26791">MTTRAKHSVPDLPYDYNALEPAISAEIMKVHHDKHHAAYVSGLNVAEEKYDQALRDGDLTSQIALQSAIKFNGGGHINHSLFWENLAPVSRGGGEPPKGALLSAIQKEFGSLEDFISKFNTTTAAVQGSGWGWLGYNKSSKRIEIVTLPNQDPLTTHVPLLGVDVWEHVYNSVLTVLSRAISDSSNTTFLLGLGILPAIQKRAARLSQSNLVCGQLEDRRRKVCKGTMTGIIIHNKGTKALNKRQ</sequence>
<comment type="similarity">
    <text evidence="1 7">Belongs to the iron/manganese superoxide dismutase family.</text>
</comment>
<evidence type="ECO:0000259" key="9">
    <source>
        <dbReference type="Pfam" id="PF02777"/>
    </source>
</evidence>
<dbReference type="PANTHER" id="PTHR11404">
    <property type="entry name" value="SUPEROXIDE DISMUTASE 2"/>
    <property type="match status" value="1"/>
</dbReference>
<proteinExistence type="inferred from homology"/>
<dbReference type="EMBL" id="CAJVPI010000332">
    <property type="protein sequence ID" value="CAG8520700.1"/>
    <property type="molecule type" value="Genomic_DNA"/>
</dbReference>
<keyword evidence="5 7" id="KW-0560">Oxidoreductase</keyword>
<dbReference type="GO" id="GO:0030145">
    <property type="term" value="F:manganese ion binding"/>
    <property type="evidence" value="ECO:0007669"/>
    <property type="project" value="TreeGrafter"/>
</dbReference>
<dbReference type="EC" id="1.15.1.1" evidence="2 7"/>
<dbReference type="FunFam" id="1.10.287.990:FF:000001">
    <property type="entry name" value="Superoxide dismutase"/>
    <property type="match status" value="1"/>
</dbReference>
<keyword evidence="3 7" id="KW-0479">Metal-binding</keyword>
<evidence type="ECO:0000256" key="3">
    <source>
        <dbReference type="ARBA" id="ARBA00022723"/>
    </source>
</evidence>
<dbReference type="InterPro" id="IPR001189">
    <property type="entry name" value="Mn/Fe_SOD"/>
</dbReference>
<feature type="domain" description="Manganese/iron superoxide dismutase C-terminal" evidence="9">
    <location>
        <begin position="97"/>
        <end position="170"/>
    </location>
</feature>
<keyword evidence="11" id="KW-1185">Reference proteome</keyword>
<dbReference type="Pfam" id="PF00081">
    <property type="entry name" value="Sod_Fe_N"/>
    <property type="match status" value="1"/>
</dbReference>
<dbReference type="InterPro" id="IPR019832">
    <property type="entry name" value="Mn/Fe_SOD_C"/>
</dbReference>
<feature type="domain" description="Manganese/iron superoxide dismutase N-terminal" evidence="8">
    <location>
        <begin position="6"/>
        <end position="87"/>
    </location>
</feature>
<dbReference type="Gene3D" id="1.10.287.990">
    <property type="entry name" value="Fe,Mn superoxide dismutase (SOD) domain"/>
    <property type="match status" value="1"/>
</dbReference>
<evidence type="ECO:0000256" key="6">
    <source>
        <dbReference type="ARBA" id="ARBA00049204"/>
    </source>
</evidence>
<dbReference type="InterPro" id="IPR050265">
    <property type="entry name" value="Fe/Mn_Superoxide_Dismutase"/>
</dbReference>
<dbReference type="Proteomes" id="UP000789739">
    <property type="component" value="Unassembled WGS sequence"/>
</dbReference>
<dbReference type="GO" id="GO:0005739">
    <property type="term" value="C:mitochondrion"/>
    <property type="evidence" value="ECO:0007669"/>
    <property type="project" value="TreeGrafter"/>
</dbReference>
<evidence type="ECO:0000259" key="8">
    <source>
        <dbReference type="Pfam" id="PF00081"/>
    </source>
</evidence>
<dbReference type="GO" id="GO:0004784">
    <property type="term" value="F:superoxide dismutase activity"/>
    <property type="evidence" value="ECO:0007669"/>
    <property type="project" value="UniProtKB-EC"/>
</dbReference>
<keyword evidence="4" id="KW-0049">Antioxidant</keyword>
<organism evidence="10 11">
    <name type="scientific">Paraglomus brasilianum</name>
    <dbReference type="NCBI Taxonomy" id="144538"/>
    <lineage>
        <taxon>Eukaryota</taxon>
        <taxon>Fungi</taxon>
        <taxon>Fungi incertae sedis</taxon>
        <taxon>Mucoromycota</taxon>
        <taxon>Glomeromycotina</taxon>
        <taxon>Glomeromycetes</taxon>
        <taxon>Paraglomerales</taxon>
        <taxon>Paraglomeraceae</taxon>
        <taxon>Paraglomus</taxon>
    </lineage>
</organism>
<accession>A0A9N9A7G7</accession>
<evidence type="ECO:0000256" key="1">
    <source>
        <dbReference type="ARBA" id="ARBA00008714"/>
    </source>
</evidence>
<evidence type="ECO:0000256" key="2">
    <source>
        <dbReference type="ARBA" id="ARBA00012682"/>
    </source>
</evidence>
<dbReference type="AlphaFoldDB" id="A0A9N9A7G7"/>
<dbReference type="OrthoDB" id="239262at2759"/>
<dbReference type="SUPFAM" id="SSF46609">
    <property type="entry name" value="Fe,Mn superoxide dismutase (SOD), N-terminal domain"/>
    <property type="match status" value="1"/>
</dbReference>
<dbReference type="Gene3D" id="3.55.40.20">
    <property type="entry name" value="Iron/manganese superoxide dismutase, C-terminal domain"/>
    <property type="match status" value="1"/>
</dbReference>
<dbReference type="InterPro" id="IPR036314">
    <property type="entry name" value="SOD_C_sf"/>
</dbReference>
<evidence type="ECO:0000313" key="10">
    <source>
        <dbReference type="EMBL" id="CAG8520700.1"/>
    </source>
</evidence>
<evidence type="ECO:0000256" key="7">
    <source>
        <dbReference type="RuleBase" id="RU000414"/>
    </source>
</evidence>
<reference evidence="10" key="1">
    <citation type="submission" date="2021-06" db="EMBL/GenBank/DDBJ databases">
        <authorList>
            <person name="Kallberg Y."/>
            <person name="Tangrot J."/>
            <person name="Rosling A."/>
        </authorList>
    </citation>
    <scope>NUCLEOTIDE SEQUENCE</scope>
    <source>
        <strain evidence="10">BR232B</strain>
    </source>
</reference>
<dbReference type="PRINTS" id="PR01703">
    <property type="entry name" value="MNSODISMTASE"/>
</dbReference>
<dbReference type="InterPro" id="IPR019831">
    <property type="entry name" value="Mn/Fe_SOD_N"/>
</dbReference>
<gene>
    <name evidence="10" type="ORF">PBRASI_LOCUS3609</name>
</gene>